<evidence type="ECO:0000313" key="6">
    <source>
        <dbReference type="Proteomes" id="UP000182894"/>
    </source>
</evidence>
<protein>
    <submittedName>
        <fullName evidence="5">Tfp pilus assembly protein PilF</fullName>
    </submittedName>
</protein>
<dbReference type="InterPro" id="IPR016024">
    <property type="entry name" value="ARM-type_fold"/>
</dbReference>
<keyword evidence="4" id="KW-1133">Transmembrane helix</keyword>
<dbReference type="InterPro" id="IPR011990">
    <property type="entry name" value="TPR-like_helical_dom_sf"/>
</dbReference>
<feature type="transmembrane region" description="Helical" evidence="4">
    <location>
        <begin position="20"/>
        <end position="41"/>
    </location>
</feature>
<keyword evidence="2 3" id="KW-0802">TPR repeat</keyword>
<evidence type="ECO:0000256" key="4">
    <source>
        <dbReference type="SAM" id="Phobius"/>
    </source>
</evidence>
<feature type="repeat" description="TPR" evidence="3">
    <location>
        <begin position="257"/>
        <end position="290"/>
    </location>
</feature>
<dbReference type="SUPFAM" id="SSF48371">
    <property type="entry name" value="ARM repeat"/>
    <property type="match status" value="1"/>
</dbReference>
<dbReference type="PANTHER" id="PTHR45586:SF1">
    <property type="entry name" value="LIPOPOLYSACCHARIDE ASSEMBLY PROTEIN B"/>
    <property type="match status" value="1"/>
</dbReference>
<evidence type="ECO:0000256" key="3">
    <source>
        <dbReference type="PROSITE-ProRule" id="PRU00339"/>
    </source>
</evidence>
<evidence type="ECO:0000256" key="2">
    <source>
        <dbReference type="ARBA" id="ARBA00022803"/>
    </source>
</evidence>
<dbReference type="SMART" id="SM00028">
    <property type="entry name" value="TPR"/>
    <property type="match status" value="3"/>
</dbReference>
<gene>
    <name evidence="5" type="ORF">SAMN05216605_10234</name>
</gene>
<keyword evidence="6" id="KW-1185">Reference proteome</keyword>
<reference evidence="6" key="1">
    <citation type="submission" date="2016-10" db="EMBL/GenBank/DDBJ databases">
        <authorList>
            <person name="Varghese N."/>
            <person name="Submissions S."/>
        </authorList>
    </citation>
    <scope>NUCLEOTIDE SEQUENCE [LARGE SCALE GENOMIC DNA]</scope>
    <source>
        <strain evidence="6">ATCC 700689</strain>
    </source>
</reference>
<proteinExistence type="predicted"/>
<dbReference type="AlphaFoldDB" id="A0A1G7U3G9"/>
<dbReference type="PANTHER" id="PTHR45586">
    <property type="entry name" value="TPR REPEAT-CONTAINING PROTEIN PA4667"/>
    <property type="match status" value="1"/>
</dbReference>
<dbReference type="PROSITE" id="PS50005">
    <property type="entry name" value="TPR"/>
    <property type="match status" value="2"/>
</dbReference>
<keyword evidence="4" id="KW-0472">Membrane</keyword>
<dbReference type="STRING" id="89065.SAMN05216605_10234"/>
<dbReference type="EMBL" id="FNCO01000002">
    <property type="protein sequence ID" value="SDG41987.1"/>
    <property type="molecule type" value="Genomic_DNA"/>
</dbReference>
<dbReference type="RefSeq" id="WP_074750328.1">
    <property type="nucleotide sequence ID" value="NZ_FNCO01000002.1"/>
</dbReference>
<organism evidence="5 6">
    <name type="scientific">Pseudomonas abietaniphila</name>
    <dbReference type="NCBI Taxonomy" id="89065"/>
    <lineage>
        <taxon>Bacteria</taxon>
        <taxon>Pseudomonadati</taxon>
        <taxon>Pseudomonadota</taxon>
        <taxon>Gammaproteobacteria</taxon>
        <taxon>Pseudomonadales</taxon>
        <taxon>Pseudomonadaceae</taxon>
        <taxon>Pseudomonas</taxon>
    </lineage>
</organism>
<dbReference type="Gene3D" id="1.25.40.10">
    <property type="entry name" value="Tetratricopeptide repeat domain"/>
    <property type="match status" value="1"/>
</dbReference>
<keyword evidence="4" id="KW-0812">Transmembrane</keyword>
<dbReference type="Pfam" id="PF13432">
    <property type="entry name" value="TPR_16"/>
    <property type="match status" value="2"/>
</dbReference>
<sequence>MPIPSSPHPPAPLKNRRRWLNVIALGALALIIAVGLLVHGWRAPPPAPVVNHSYAEALEQAHNGKPGAARVLYQQLSRTDLSDIRRSGLLTELANYPSPQALKILDGDLKRPAPLVQQTAIDTVAALVPDAQRSVLIGPLLDDPDQSVRFCAVRALLGLTPDDLGLYYASVQDAAEQYQNTLASQPPNGESQLELAKLFVNTGAFEKAFDALDLALKLEPNNLQAAVAQVQLLDQRGQTDRSRQQLAQLLEKHPQSALLQYELGKWLLRHQQNEYALLAMAKAVELEPENTVYRYDLAAALHDLHQLEPAQRQLEDILQRQPANRRARTLLIRYWQENGQLQKVQVLLAELEQLNPDDPALQQGL</sequence>
<dbReference type="OrthoDB" id="7006440at2"/>
<accession>A0A1G7U3G9</accession>
<evidence type="ECO:0000313" key="5">
    <source>
        <dbReference type="EMBL" id="SDG41987.1"/>
    </source>
</evidence>
<dbReference type="Proteomes" id="UP000182894">
    <property type="component" value="Unassembled WGS sequence"/>
</dbReference>
<dbReference type="SUPFAM" id="SSF48452">
    <property type="entry name" value="TPR-like"/>
    <property type="match status" value="1"/>
</dbReference>
<feature type="repeat" description="TPR" evidence="3">
    <location>
        <begin position="189"/>
        <end position="222"/>
    </location>
</feature>
<keyword evidence="1" id="KW-0677">Repeat</keyword>
<dbReference type="InterPro" id="IPR051012">
    <property type="entry name" value="CellSynth/LPSAsmb/PSIAsmb"/>
</dbReference>
<evidence type="ECO:0000256" key="1">
    <source>
        <dbReference type="ARBA" id="ARBA00022737"/>
    </source>
</evidence>
<name>A0A1G7U3G9_9PSED</name>
<dbReference type="InterPro" id="IPR019734">
    <property type="entry name" value="TPR_rpt"/>
</dbReference>